<dbReference type="EMBL" id="QSBY01000001">
    <property type="protein sequence ID" value="RHW74441.1"/>
    <property type="molecule type" value="Genomic_DNA"/>
</dbReference>
<comment type="caution">
    <text evidence="2">The sequence shown here is derived from an EMBL/GenBank/DDBJ whole genome shotgun (WGS) entry which is preliminary data.</text>
</comment>
<reference evidence="2 3" key="1">
    <citation type="submission" date="2018-09" db="EMBL/GenBank/DDBJ databases">
        <title>whole genome sequence of T. equiperdum IVM-t1 strain.</title>
        <authorList>
            <person name="Suganuma K."/>
        </authorList>
    </citation>
    <scope>NUCLEOTIDE SEQUENCE [LARGE SCALE GENOMIC DNA]</scope>
    <source>
        <strain evidence="2 3">IVM-t1</strain>
    </source>
</reference>
<name>A0A3L6LFD3_9TRYP</name>
<dbReference type="Proteomes" id="UP000266743">
    <property type="component" value="Chromosome 1"/>
</dbReference>
<sequence>MNRLFGSVAACSYCYCYLFVVLIASLPVRLSSAWLGSPPKQQNARGRGFSTFFFSWRIILLCLPRECCLPHHISLLSPSFAHCLIAFHGPSN</sequence>
<evidence type="ECO:0000313" key="3">
    <source>
        <dbReference type="Proteomes" id="UP000266743"/>
    </source>
</evidence>
<keyword evidence="1" id="KW-0812">Transmembrane</keyword>
<gene>
    <name evidence="2" type="ORF">DPX39_010039300</name>
</gene>
<keyword evidence="1" id="KW-0472">Membrane</keyword>
<evidence type="ECO:0000256" key="1">
    <source>
        <dbReference type="SAM" id="Phobius"/>
    </source>
</evidence>
<feature type="transmembrane region" description="Helical" evidence="1">
    <location>
        <begin position="6"/>
        <end position="28"/>
    </location>
</feature>
<proteinExistence type="predicted"/>
<organism evidence="2 3">
    <name type="scientific">Trypanosoma brucei equiperdum</name>
    <dbReference type="NCBI Taxonomy" id="630700"/>
    <lineage>
        <taxon>Eukaryota</taxon>
        <taxon>Discoba</taxon>
        <taxon>Euglenozoa</taxon>
        <taxon>Kinetoplastea</taxon>
        <taxon>Metakinetoplastina</taxon>
        <taxon>Trypanosomatida</taxon>
        <taxon>Trypanosomatidae</taxon>
        <taxon>Trypanosoma</taxon>
    </lineage>
</organism>
<accession>A0A3L6LFD3</accession>
<evidence type="ECO:0000313" key="2">
    <source>
        <dbReference type="EMBL" id="RHW74441.1"/>
    </source>
</evidence>
<keyword evidence="1" id="KW-1133">Transmembrane helix</keyword>
<dbReference type="AlphaFoldDB" id="A0A3L6LFD3"/>
<protein>
    <submittedName>
        <fullName evidence="2">Uncharacterized protein</fullName>
    </submittedName>
</protein>